<protein>
    <recommendedName>
        <fullName evidence="8">GST N-terminal domain-containing protein</fullName>
    </recommendedName>
</protein>
<evidence type="ECO:0000256" key="7">
    <source>
        <dbReference type="PIRSR" id="PIRSR602401-1"/>
    </source>
</evidence>
<keyword evidence="6" id="KW-0503">Monooxygenase</keyword>
<dbReference type="Gene3D" id="1.20.1050.10">
    <property type="match status" value="1"/>
</dbReference>
<dbReference type="EMBL" id="CAUJNA010001480">
    <property type="protein sequence ID" value="CAJ1387229.1"/>
    <property type="molecule type" value="Genomic_DNA"/>
</dbReference>
<dbReference type="InterPro" id="IPR036282">
    <property type="entry name" value="Glutathione-S-Trfase_C_sf"/>
</dbReference>
<dbReference type="GO" id="GO:0004497">
    <property type="term" value="F:monooxygenase activity"/>
    <property type="evidence" value="ECO:0007669"/>
    <property type="project" value="UniProtKB-KW"/>
</dbReference>
<accession>A0AA36N2G4</accession>
<dbReference type="InterPro" id="IPR036249">
    <property type="entry name" value="Thioredoxin-like_sf"/>
</dbReference>
<dbReference type="AlphaFoldDB" id="A0AA36N2G4"/>
<evidence type="ECO:0000313" key="10">
    <source>
        <dbReference type="Proteomes" id="UP001178507"/>
    </source>
</evidence>
<dbReference type="InterPro" id="IPR004045">
    <property type="entry name" value="Glutathione_S-Trfase_N"/>
</dbReference>
<evidence type="ECO:0000256" key="2">
    <source>
        <dbReference type="ARBA" id="ARBA00022617"/>
    </source>
</evidence>
<dbReference type="Proteomes" id="UP001178507">
    <property type="component" value="Unassembled WGS sequence"/>
</dbReference>
<reference evidence="9" key="1">
    <citation type="submission" date="2023-08" db="EMBL/GenBank/DDBJ databases">
        <authorList>
            <person name="Chen Y."/>
            <person name="Shah S."/>
            <person name="Dougan E. K."/>
            <person name="Thang M."/>
            <person name="Chan C."/>
        </authorList>
    </citation>
    <scope>NUCLEOTIDE SEQUENCE</scope>
</reference>
<keyword evidence="10" id="KW-1185">Reference proteome</keyword>
<dbReference type="Gene3D" id="3.40.30.10">
    <property type="entry name" value="Glutaredoxin"/>
    <property type="match status" value="1"/>
</dbReference>
<evidence type="ECO:0000256" key="3">
    <source>
        <dbReference type="ARBA" id="ARBA00022723"/>
    </source>
</evidence>
<dbReference type="SUPFAM" id="SSF47616">
    <property type="entry name" value="GST C-terminal domain-like"/>
    <property type="match status" value="1"/>
</dbReference>
<feature type="binding site" description="axial binding residue" evidence="7">
    <location>
        <position position="667"/>
    </location>
    <ligand>
        <name>heme</name>
        <dbReference type="ChEBI" id="CHEBI:30413"/>
    </ligand>
    <ligandPart>
        <name>Fe</name>
        <dbReference type="ChEBI" id="CHEBI:18248"/>
    </ligandPart>
</feature>
<sequence>MRSPLLRGLMPTLTYLDVKGLGEPIRLTLFVGNVPFEDKRVSYEEVAELNNKGKLPFGQVPVLELDGETYAQSGALLRWAGRQAGLYPEEPELQLRCEAVEEALTDMKKVLVPVWYGSILGRNPITKEQLVTLPEETIQQVIKNLNEIVLPARFGQLEQFLATRPYFCGERMSICDISFYVYASGLMEGTYAKGIRPELRQIQELSAGEATEAMADSKLEHFAITRNKIVVAGSLVLGVTAVLDLLRRKSRPKGQPLPVPPGWWPIVGHFATCMRYCWENSNLAFTKWGLDLQRRKGMKIFECSFVGSRIVLVQDADLVQEIFTNDPERFTKDFSDAPLGGDLLEHSFRDGLFTAATDDVKWQVAHRVLIQPFSVRGVRGVMPLMCEQADQLMKAMKRDVGYGGTTYIDTWVTKMAFETIAVCGLGVSFGCFEDDKTHPFVQALNEVIQCFDPVGRWPVFLRPIFVREKLRKYMDGSRYLREYCVDIIKKRRQEGQQEKKDLIDRMLFDVDAKTGKKMSEESIVDNLLTFLLAGQDSTAAAMASCLCYLCDNPECKEKLLREIDEVVGQGEVAWEHLGKLQYLDWCIKETLRLMPPAAATIRQSTKDQLLGSFFVPKKVTVLVNMVALHYDTDLWGKDADSFKPERWEKGQPHKFAYLPFAFGPRACIGREFTLMEQKVTMVKLFQNFDVEPVPTEKVEGYTTLKANDSLPPFLGFPTQAKKDSAFVGVYSNFKLLPRAQAA</sequence>
<proteinExistence type="inferred from homology"/>
<dbReference type="InterPro" id="IPR040079">
    <property type="entry name" value="Glutathione_S-Trfase"/>
</dbReference>
<dbReference type="GO" id="GO:0016705">
    <property type="term" value="F:oxidoreductase activity, acting on paired donors, with incorporation or reduction of molecular oxygen"/>
    <property type="evidence" value="ECO:0007669"/>
    <property type="project" value="InterPro"/>
</dbReference>
<dbReference type="InterPro" id="IPR036396">
    <property type="entry name" value="Cyt_P450_sf"/>
</dbReference>
<dbReference type="InterPro" id="IPR002401">
    <property type="entry name" value="Cyt_P450_E_grp-I"/>
</dbReference>
<evidence type="ECO:0000256" key="5">
    <source>
        <dbReference type="ARBA" id="ARBA00023004"/>
    </source>
</evidence>
<evidence type="ECO:0000256" key="4">
    <source>
        <dbReference type="ARBA" id="ARBA00023002"/>
    </source>
</evidence>
<keyword evidence="2 7" id="KW-0349">Heme</keyword>
<dbReference type="SUPFAM" id="SSF52833">
    <property type="entry name" value="Thioredoxin-like"/>
    <property type="match status" value="1"/>
</dbReference>
<comment type="cofactor">
    <cofactor evidence="7">
        <name>heme</name>
        <dbReference type="ChEBI" id="CHEBI:30413"/>
    </cofactor>
</comment>
<dbReference type="PRINTS" id="PR00463">
    <property type="entry name" value="EP450I"/>
</dbReference>
<name>A0AA36N2G4_9DINO</name>
<evidence type="ECO:0000256" key="1">
    <source>
        <dbReference type="ARBA" id="ARBA00010617"/>
    </source>
</evidence>
<dbReference type="Pfam" id="PF00067">
    <property type="entry name" value="p450"/>
    <property type="match status" value="1"/>
</dbReference>
<dbReference type="PROSITE" id="PS50404">
    <property type="entry name" value="GST_NTER"/>
    <property type="match status" value="1"/>
</dbReference>
<dbReference type="CDD" id="cd03039">
    <property type="entry name" value="GST_N_Sigma_like"/>
    <property type="match status" value="1"/>
</dbReference>
<dbReference type="PANTHER" id="PTHR24291">
    <property type="entry name" value="CYTOCHROME P450 FAMILY 4"/>
    <property type="match status" value="1"/>
</dbReference>
<dbReference type="PRINTS" id="PR00385">
    <property type="entry name" value="P450"/>
</dbReference>
<gene>
    <name evidence="9" type="ORF">EVOR1521_LOCUS13350</name>
</gene>
<evidence type="ECO:0000259" key="8">
    <source>
        <dbReference type="PROSITE" id="PS50404"/>
    </source>
</evidence>
<keyword evidence="4" id="KW-0560">Oxidoreductase</keyword>
<dbReference type="PANTHER" id="PTHR24291:SF50">
    <property type="entry name" value="BIFUNCTIONAL ALBAFLAVENONE MONOOXYGENASE_TERPENE SYNTHASE"/>
    <property type="match status" value="1"/>
</dbReference>
<evidence type="ECO:0000256" key="6">
    <source>
        <dbReference type="ARBA" id="ARBA00023033"/>
    </source>
</evidence>
<dbReference type="InterPro" id="IPR001128">
    <property type="entry name" value="Cyt_P450"/>
</dbReference>
<dbReference type="InterPro" id="IPR050196">
    <property type="entry name" value="Cytochrome_P450_Monoox"/>
</dbReference>
<keyword evidence="5 7" id="KW-0408">Iron</keyword>
<evidence type="ECO:0000313" key="9">
    <source>
        <dbReference type="EMBL" id="CAJ1387229.1"/>
    </source>
</evidence>
<dbReference type="Gene3D" id="1.10.630.10">
    <property type="entry name" value="Cytochrome P450"/>
    <property type="match status" value="1"/>
</dbReference>
<dbReference type="SUPFAM" id="SSF48264">
    <property type="entry name" value="Cytochrome P450"/>
    <property type="match status" value="1"/>
</dbReference>
<dbReference type="GO" id="GO:0020037">
    <property type="term" value="F:heme binding"/>
    <property type="evidence" value="ECO:0007669"/>
    <property type="project" value="InterPro"/>
</dbReference>
<dbReference type="GO" id="GO:0005506">
    <property type="term" value="F:iron ion binding"/>
    <property type="evidence" value="ECO:0007669"/>
    <property type="project" value="InterPro"/>
</dbReference>
<dbReference type="SFLD" id="SFLDS00019">
    <property type="entry name" value="Glutathione_Transferase_(cytos"/>
    <property type="match status" value="1"/>
</dbReference>
<feature type="domain" description="GST N-terminal" evidence="8">
    <location>
        <begin position="9"/>
        <end position="88"/>
    </location>
</feature>
<organism evidence="9 10">
    <name type="scientific">Effrenium voratum</name>
    <dbReference type="NCBI Taxonomy" id="2562239"/>
    <lineage>
        <taxon>Eukaryota</taxon>
        <taxon>Sar</taxon>
        <taxon>Alveolata</taxon>
        <taxon>Dinophyceae</taxon>
        <taxon>Suessiales</taxon>
        <taxon>Symbiodiniaceae</taxon>
        <taxon>Effrenium</taxon>
    </lineage>
</organism>
<comment type="similarity">
    <text evidence="1">Belongs to the cytochrome P450 family.</text>
</comment>
<keyword evidence="3 7" id="KW-0479">Metal-binding</keyword>
<comment type="caution">
    <text evidence="9">The sequence shown here is derived from an EMBL/GenBank/DDBJ whole genome shotgun (WGS) entry which is preliminary data.</text>
</comment>